<sequence length="884" mass="97398">MVKHTQAKVLLTAILKVAILCLFLFLQVSGKALAQPVPYAPVAPLIEKLTDTDFRVRHDAADAIAKIGSPAVPFLINALKAENQQVRWRAASALADIGAEASTAVPTLLTTLHDQDEYIRRIAAYALGKIGPEASTAVPDLIEALHDSDRNLRLVAAYALGKIGSAASSATPALIVTLQDTNAEVRWNAAMALGRIGADANTVVPALIAALQDKTKHVRQGAADALGQFGAKAKTAVPALITTLKDENKYVRLNAASALGRIGLEAKPAIPALIAALQDDKVEVRRNAANGLGGIAGVFQDKAKKLSNTELDKDISDLEKALKIVEDPEAKFPEEYIAVVRRPLLALQAEKQTRLFDRTLEWILQHKWWLGAIAYILFVPLIWFILLRVRPLWLLQINNALKPYTDVPLPVIGISVPIRYALFVGFFHYHPKVLDGWVASHVKSVREEFQQKDTVRDRNVYIPVPVVLDGETVPQLTAQDLQPKFQKQRSCLLIWGEGGAGKTSLACQIAKWATSDDPAERLCEHQMLPVLIEEELDFEATDKPPFIAAIRGQLQDLTNEADPISEELLERLLRQRRILVIVDHLSEMSEATRKAIRPELPDFCVNALVITSRTEETLGKVTKTTLKPLRIEGNRLSSFMEAYLTQRGKRDRFTDTEFFDACSRLSTMVGTRNITVLLAKLYAEQLIARQDGTASATGTQSLAPLPDNIPDLMLSYLNELNRDVNADKLDDRMIQEDAKALAWECLKGTYRPAAAKRKDALALLNGDDAEARLKYLEDRLRLIQTIGPAQDQIRFALDPLAEYLAALQLIENYGKNQGQWRKFLNQAATMPGAPAAIQGFLLAVHDCCLRQGADVKVPDFVAQELRKQAGLASPSGQTQMAQQP</sequence>
<evidence type="ECO:0000259" key="6">
    <source>
        <dbReference type="PROSITE" id="PS50837"/>
    </source>
</evidence>
<dbReference type="PROSITE" id="PS50837">
    <property type="entry name" value="NACHT"/>
    <property type="match status" value="1"/>
</dbReference>
<evidence type="ECO:0000256" key="3">
    <source>
        <dbReference type="ARBA" id="ARBA00022738"/>
    </source>
</evidence>
<dbReference type="SMART" id="SM00567">
    <property type="entry name" value="EZ_HEAT"/>
    <property type="match status" value="7"/>
</dbReference>
<dbReference type="PANTHER" id="PTHR12697:SF5">
    <property type="entry name" value="DEOXYHYPUSINE HYDROXYLASE"/>
    <property type="match status" value="1"/>
</dbReference>
<keyword evidence="3" id="KW-0605">Phycobilisome</keyword>
<dbReference type="HOGENOM" id="CLU_013385_0_0_3"/>
<evidence type="ECO:0000256" key="5">
    <source>
        <dbReference type="SAM" id="Phobius"/>
    </source>
</evidence>
<dbReference type="InterPro" id="IPR021133">
    <property type="entry name" value="HEAT_type_2"/>
</dbReference>
<keyword evidence="1" id="KW-0042">Antenna complex</keyword>
<dbReference type="Gene3D" id="3.40.50.300">
    <property type="entry name" value="P-loop containing nucleotide triphosphate hydrolases"/>
    <property type="match status" value="1"/>
</dbReference>
<dbReference type="KEGG" id="mic:Mic7113_2574"/>
<dbReference type="OrthoDB" id="437410at2"/>
<dbReference type="AlphaFoldDB" id="K9WDQ7"/>
<dbReference type="Pfam" id="PF13646">
    <property type="entry name" value="HEAT_2"/>
    <property type="match status" value="2"/>
</dbReference>
<dbReference type="PROSITE" id="PS50077">
    <property type="entry name" value="HEAT_REPEAT"/>
    <property type="match status" value="3"/>
</dbReference>
<keyword evidence="5" id="KW-0472">Membrane</keyword>
<feature type="domain" description="NACHT" evidence="6">
    <location>
        <begin position="490"/>
        <end position="590"/>
    </location>
</feature>
<reference evidence="7 8" key="1">
    <citation type="submission" date="2012-06" db="EMBL/GenBank/DDBJ databases">
        <title>Finished chromosome of genome of Microcoleus sp. PCC 7113.</title>
        <authorList>
            <consortium name="US DOE Joint Genome Institute"/>
            <person name="Gugger M."/>
            <person name="Coursin T."/>
            <person name="Rippka R."/>
            <person name="Tandeau De Marsac N."/>
            <person name="Huntemann M."/>
            <person name="Wei C.-L."/>
            <person name="Han J."/>
            <person name="Detter J.C."/>
            <person name="Han C."/>
            <person name="Tapia R."/>
            <person name="Chen A."/>
            <person name="Kyrpides N."/>
            <person name="Mavromatis K."/>
            <person name="Markowitz V."/>
            <person name="Szeto E."/>
            <person name="Ivanova N."/>
            <person name="Pagani I."/>
            <person name="Pati A."/>
            <person name="Goodwin L."/>
            <person name="Nordberg H.P."/>
            <person name="Cantor M.N."/>
            <person name="Hua S.X."/>
            <person name="Woyke T."/>
            <person name="Kerfeld C.A."/>
        </authorList>
    </citation>
    <scope>NUCLEOTIDE SEQUENCE [LARGE SCALE GENOMIC DNA]</scope>
    <source>
        <strain evidence="7 8">PCC 7113</strain>
    </source>
</reference>
<dbReference type="InterPro" id="IPR004155">
    <property type="entry name" value="PBS_lyase_HEAT"/>
</dbReference>
<dbReference type="SUPFAM" id="SSF52540">
    <property type="entry name" value="P-loop containing nucleoside triphosphate hydrolases"/>
    <property type="match status" value="1"/>
</dbReference>
<accession>K9WDQ7</accession>
<dbReference type="InterPro" id="IPR011989">
    <property type="entry name" value="ARM-like"/>
</dbReference>
<dbReference type="Gene3D" id="1.25.10.10">
    <property type="entry name" value="Leucine-rich Repeat Variant"/>
    <property type="match status" value="3"/>
</dbReference>
<dbReference type="PATRIC" id="fig|1173027.3.peg.2820"/>
<evidence type="ECO:0000256" key="1">
    <source>
        <dbReference type="ARBA" id="ARBA00022549"/>
    </source>
</evidence>
<proteinExistence type="predicted"/>
<evidence type="ECO:0000256" key="2">
    <source>
        <dbReference type="ARBA" id="ARBA00022737"/>
    </source>
</evidence>
<dbReference type="Pfam" id="PF02985">
    <property type="entry name" value="HEAT"/>
    <property type="match status" value="1"/>
</dbReference>
<feature type="transmembrane region" description="Helical" evidence="5">
    <location>
        <begin position="407"/>
        <end position="429"/>
    </location>
</feature>
<evidence type="ECO:0000313" key="8">
    <source>
        <dbReference type="Proteomes" id="UP000010471"/>
    </source>
</evidence>
<organism evidence="7 8">
    <name type="scientific">Allocoleopsis franciscana PCC 7113</name>
    <dbReference type="NCBI Taxonomy" id="1173027"/>
    <lineage>
        <taxon>Bacteria</taxon>
        <taxon>Bacillati</taxon>
        <taxon>Cyanobacteriota</taxon>
        <taxon>Cyanophyceae</taxon>
        <taxon>Coleofasciculales</taxon>
        <taxon>Coleofasciculaceae</taxon>
        <taxon>Allocoleopsis</taxon>
        <taxon>Allocoleopsis franciscana</taxon>
    </lineage>
</organism>
<comment type="function">
    <text evidence="4">Catalyzes the hydroxylation of the N(6)-(4-aminobutyl)-L-lysine intermediate produced by deoxyhypusine synthase/DHPS on a critical lysine of the eukaryotic translation initiation factor 5A/eIF-5A. This is the second step of the post-translational modification of that lysine into an unusual amino acid residue named hypusine. Hypusination is unique to mature eIF-5A factor and is essential for its function.</text>
</comment>
<dbReference type="EMBL" id="CP003630">
    <property type="protein sequence ID" value="AFZ18368.1"/>
    <property type="molecule type" value="Genomic_DNA"/>
</dbReference>
<dbReference type="SMART" id="SM01349">
    <property type="entry name" value="TOG"/>
    <property type="match status" value="1"/>
</dbReference>
<dbReference type="Proteomes" id="UP000010471">
    <property type="component" value="Chromosome"/>
</dbReference>
<dbReference type="Pfam" id="PF22731">
    <property type="entry name" value="NCH4"/>
    <property type="match status" value="1"/>
</dbReference>
<protein>
    <submittedName>
        <fullName evidence="7">HEAT repeat-containing protein</fullName>
    </submittedName>
</protein>
<dbReference type="InterPro" id="IPR054589">
    <property type="entry name" value="NCH4"/>
</dbReference>
<dbReference type="PANTHER" id="PTHR12697">
    <property type="entry name" value="PBS LYASE HEAT-LIKE PROTEIN"/>
    <property type="match status" value="1"/>
</dbReference>
<dbReference type="InterPro" id="IPR007111">
    <property type="entry name" value="NACHT_NTPase"/>
</dbReference>
<dbReference type="InterPro" id="IPR027417">
    <property type="entry name" value="P-loop_NTPase"/>
</dbReference>
<dbReference type="GO" id="GO:0030089">
    <property type="term" value="C:phycobilisome"/>
    <property type="evidence" value="ECO:0007669"/>
    <property type="project" value="UniProtKB-KW"/>
</dbReference>
<evidence type="ECO:0000313" key="7">
    <source>
        <dbReference type="EMBL" id="AFZ18368.1"/>
    </source>
</evidence>
<dbReference type="InterPro" id="IPR000357">
    <property type="entry name" value="HEAT"/>
</dbReference>
<dbReference type="eggNOG" id="COG5635">
    <property type="taxonomic scope" value="Bacteria"/>
</dbReference>
<dbReference type="SUPFAM" id="SSF48371">
    <property type="entry name" value="ARM repeat"/>
    <property type="match status" value="1"/>
</dbReference>
<dbReference type="InterPro" id="IPR016024">
    <property type="entry name" value="ARM-type_fold"/>
</dbReference>
<keyword evidence="5" id="KW-0812">Transmembrane</keyword>
<name>K9WDQ7_9CYAN</name>
<evidence type="ECO:0000256" key="4">
    <source>
        <dbReference type="ARBA" id="ARBA00045876"/>
    </source>
</evidence>
<keyword evidence="5" id="KW-1133">Transmembrane helix</keyword>
<gene>
    <name evidence="7" type="ORF">Mic7113_2574</name>
</gene>
<dbReference type="GO" id="GO:0016491">
    <property type="term" value="F:oxidoreductase activity"/>
    <property type="evidence" value="ECO:0007669"/>
    <property type="project" value="TreeGrafter"/>
</dbReference>
<keyword evidence="8" id="KW-1185">Reference proteome</keyword>
<dbReference type="RefSeq" id="WP_015182517.1">
    <property type="nucleotide sequence ID" value="NC_019738.1"/>
</dbReference>
<keyword evidence="2" id="KW-0677">Repeat</keyword>
<dbReference type="STRING" id="1173027.Mic7113_2574"/>
<dbReference type="eggNOG" id="COG1413">
    <property type="taxonomic scope" value="Bacteria"/>
</dbReference>
<dbReference type="InterPro" id="IPR034085">
    <property type="entry name" value="TOG"/>
</dbReference>
<feature type="transmembrane region" description="Helical" evidence="5">
    <location>
        <begin position="368"/>
        <end position="387"/>
    </location>
</feature>